<evidence type="ECO:0000313" key="2">
    <source>
        <dbReference type="Proteomes" id="UP000035086"/>
    </source>
</evidence>
<accession>A0ABM5RZD9</accession>
<gene>
    <name evidence="1" type="ORF">RO07_10095</name>
</gene>
<dbReference type="EMBL" id="CP010310">
    <property type="protein sequence ID" value="AJC20734.1"/>
    <property type="molecule type" value="Genomic_DNA"/>
</dbReference>
<dbReference type="Proteomes" id="UP000035086">
    <property type="component" value="Chromosome"/>
</dbReference>
<sequence>MPPPAKIPRQKIGTSKGYAKITVATLQRWAALGPTGIQNAGGLDGLASRDNVSPDTLRHYLRANGNLTPLGESRLHPDGRMKITDAMLQAWKDLGRAGIEAAGGLDGLAKRENVSFAALKNYLRADGTLTRQGRDRLNPSGKVETTDAMLQAWKDLGRAGIEAAGGLEGLAKQNNVSFAALRNDLRVDGTPTWQGQDRLNPGRKGEISDDMLRQWAALGRAGIEAAGGLDGLAKQNNVSAGAVRKYLRVNGALSPYGRDRLNPDGKGEITGDLLRQWAALGPAWIQDMGGLEGLARRYNVSFAALRNYLRVDGSLTQLGEERLNPKKKAKITDDMLRRWAALGQVGIEAAGGLKGLARQNDVSSAALRNYLHADGTLTQQGQDRLRKADMLPM</sequence>
<protein>
    <submittedName>
        <fullName evidence="1">Uncharacterized protein</fullName>
    </submittedName>
</protein>
<keyword evidence="2" id="KW-1185">Reference proteome</keyword>
<proteinExistence type="predicted"/>
<organism evidence="1 2">
    <name type="scientific">Pandoraea pulmonicola</name>
    <dbReference type="NCBI Taxonomy" id="93221"/>
    <lineage>
        <taxon>Bacteria</taxon>
        <taxon>Pseudomonadati</taxon>
        <taxon>Pseudomonadota</taxon>
        <taxon>Betaproteobacteria</taxon>
        <taxon>Burkholderiales</taxon>
        <taxon>Burkholderiaceae</taxon>
        <taxon>Pandoraea</taxon>
    </lineage>
</organism>
<name>A0ABM5RZD9_PANPU</name>
<evidence type="ECO:0000313" key="1">
    <source>
        <dbReference type="EMBL" id="AJC20734.1"/>
    </source>
</evidence>
<reference evidence="1" key="1">
    <citation type="submission" date="2016-11" db="EMBL/GenBank/DDBJ databases">
        <title>Complete Genome Sequencing of Pandoraea pulmonicola DSM 16583.</title>
        <authorList>
            <person name="Chan K.-G."/>
        </authorList>
    </citation>
    <scope>NUCLEOTIDE SEQUENCE</scope>
    <source>
        <strain evidence="1">DSM 16583</strain>
    </source>
</reference>